<dbReference type="EMBL" id="CP001778">
    <property type="protein sequence ID" value="ADD43302.1"/>
    <property type="molecule type" value="Genomic_DNA"/>
</dbReference>
<evidence type="ECO:0000256" key="3">
    <source>
        <dbReference type="ARBA" id="ARBA00023125"/>
    </source>
</evidence>
<dbReference type="SUPFAM" id="SSF46785">
    <property type="entry name" value="Winged helix' DNA-binding domain"/>
    <property type="match status" value="1"/>
</dbReference>
<evidence type="ECO:0000256" key="4">
    <source>
        <dbReference type="ARBA" id="ARBA00023163"/>
    </source>
</evidence>
<dbReference type="PANTHER" id="PTHR30346">
    <property type="entry name" value="TRANSCRIPTIONAL DUAL REGULATOR HCAR-RELATED"/>
    <property type="match status" value="1"/>
</dbReference>
<dbReference type="Pfam" id="PF03466">
    <property type="entry name" value="LysR_substrate"/>
    <property type="match status" value="1"/>
</dbReference>
<keyword evidence="3" id="KW-0238">DNA-binding</keyword>
<dbReference type="STRING" id="446470.Snas_3644"/>
<dbReference type="InterPro" id="IPR036390">
    <property type="entry name" value="WH_DNA-bd_sf"/>
</dbReference>
<dbReference type="eggNOG" id="COG0583">
    <property type="taxonomic scope" value="Bacteria"/>
</dbReference>
<evidence type="ECO:0000259" key="5">
    <source>
        <dbReference type="PROSITE" id="PS50931"/>
    </source>
</evidence>
<dbReference type="GO" id="GO:0003700">
    <property type="term" value="F:DNA-binding transcription factor activity"/>
    <property type="evidence" value="ECO:0007669"/>
    <property type="project" value="InterPro"/>
</dbReference>
<name>D3PWT0_STANL</name>
<dbReference type="PROSITE" id="PS50931">
    <property type="entry name" value="HTH_LYSR"/>
    <property type="match status" value="1"/>
</dbReference>
<dbReference type="KEGG" id="sna:Snas_3644"/>
<dbReference type="PRINTS" id="PR00039">
    <property type="entry name" value="HTHLYSR"/>
</dbReference>
<dbReference type="Proteomes" id="UP000000844">
    <property type="component" value="Chromosome"/>
</dbReference>
<feature type="domain" description="HTH lysR-type" evidence="5">
    <location>
        <begin position="3"/>
        <end position="60"/>
    </location>
</feature>
<protein>
    <submittedName>
        <fullName evidence="6">Transcriptional regulator, LysR family</fullName>
    </submittedName>
</protein>
<keyword evidence="2" id="KW-0805">Transcription regulation</keyword>
<dbReference type="FunFam" id="1.10.10.10:FF:000001">
    <property type="entry name" value="LysR family transcriptional regulator"/>
    <property type="match status" value="1"/>
</dbReference>
<evidence type="ECO:0000313" key="7">
    <source>
        <dbReference type="Proteomes" id="UP000000844"/>
    </source>
</evidence>
<sequence length="327" mass="36008">METDTAQLRAFVTIASTGHIGRAAERLRLTQQGVSKRLAQLERRLGLRLADRHSGGVRLTAAGQRLLPHARTIVAAWDVAVEELHGDRRLTLVVDGLYEPLAPQLWLRGAAADPRFTVRSAPRDIPASQVEAVLGGYVDVAFGRANTTPWPRELSRAVALLEPLALLTGPGHHLARRPRVRTQELSDLELWFPGGGSPAQWRQLAAEFESTFDVGIRDSRATVSFAHFLETAENDASACTIIGLAMEPPPPPLRAIPIVDPVPVFPWAAIWPSRIPRATVDLLLEHVDARHLVPVDQAADRERVWMPEADREWITARATQPSPGPQR</sequence>
<reference evidence="6 7" key="1">
    <citation type="journal article" date="2009" name="Stand. Genomic Sci.">
        <title>Complete genome sequence of Stackebrandtia nassauensis type strain (LLR-40K-21).</title>
        <authorList>
            <person name="Munk C."/>
            <person name="Lapidus A."/>
            <person name="Copeland A."/>
            <person name="Jando M."/>
            <person name="Mayilraj S."/>
            <person name="Glavina Del Rio T."/>
            <person name="Nolan M."/>
            <person name="Chen F."/>
            <person name="Lucas S."/>
            <person name="Tice H."/>
            <person name="Cheng J.F."/>
            <person name="Han C."/>
            <person name="Detter J.C."/>
            <person name="Bruce D."/>
            <person name="Goodwin L."/>
            <person name="Chain P."/>
            <person name="Pitluck S."/>
            <person name="Goker M."/>
            <person name="Ovchinikova G."/>
            <person name="Pati A."/>
            <person name="Ivanova N."/>
            <person name="Mavromatis K."/>
            <person name="Chen A."/>
            <person name="Palaniappan K."/>
            <person name="Land M."/>
            <person name="Hauser L."/>
            <person name="Chang Y.J."/>
            <person name="Jeffries C.D."/>
            <person name="Bristow J."/>
            <person name="Eisen J.A."/>
            <person name="Markowitz V."/>
            <person name="Hugenholtz P."/>
            <person name="Kyrpides N.C."/>
            <person name="Klenk H.P."/>
        </authorList>
    </citation>
    <scope>NUCLEOTIDE SEQUENCE [LARGE SCALE GENOMIC DNA]</scope>
    <source>
        <strain evidence="7">DSM 44728 / CIP 108903 / NRRL B-16338 / NBRC 102104 / LLR-40K-21</strain>
    </source>
</reference>
<dbReference type="GO" id="GO:0032993">
    <property type="term" value="C:protein-DNA complex"/>
    <property type="evidence" value="ECO:0007669"/>
    <property type="project" value="TreeGrafter"/>
</dbReference>
<dbReference type="RefSeq" id="WP_013018873.1">
    <property type="nucleotide sequence ID" value="NC_013947.1"/>
</dbReference>
<dbReference type="InterPro" id="IPR000847">
    <property type="entry name" value="LysR_HTH_N"/>
</dbReference>
<dbReference type="InterPro" id="IPR005119">
    <property type="entry name" value="LysR_subst-bd"/>
</dbReference>
<dbReference type="Gene3D" id="3.40.190.10">
    <property type="entry name" value="Periplasmic binding protein-like II"/>
    <property type="match status" value="2"/>
</dbReference>
<evidence type="ECO:0000256" key="1">
    <source>
        <dbReference type="ARBA" id="ARBA00009437"/>
    </source>
</evidence>
<gene>
    <name evidence="6" type="ordered locus">Snas_3644</name>
</gene>
<dbReference type="Gene3D" id="1.10.10.10">
    <property type="entry name" value="Winged helix-like DNA-binding domain superfamily/Winged helix DNA-binding domain"/>
    <property type="match status" value="1"/>
</dbReference>
<keyword evidence="4" id="KW-0804">Transcription</keyword>
<dbReference type="AlphaFoldDB" id="D3PWT0"/>
<dbReference type="OrthoDB" id="3181812at2"/>
<proteinExistence type="inferred from homology"/>
<dbReference type="GO" id="GO:0003677">
    <property type="term" value="F:DNA binding"/>
    <property type="evidence" value="ECO:0007669"/>
    <property type="project" value="UniProtKB-KW"/>
</dbReference>
<keyword evidence="7" id="KW-1185">Reference proteome</keyword>
<organism evidence="6 7">
    <name type="scientific">Stackebrandtia nassauensis (strain DSM 44728 / CIP 108903 / NRRL B-16338 / NBRC 102104 / LLR-40K-21)</name>
    <dbReference type="NCBI Taxonomy" id="446470"/>
    <lineage>
        <taxon>Bacteria</taxon>
        <taxon>Bacillati</taxon>
        <taxon>Actinomycetota</taxon>
        <taxon>Actinomycetes</taxon>
        <taxon>Glycomycetales</taxon>
        <taxon>Glycomycetaceae</taxon>
        <taxon>Stackebrandtia</taxon>
    </lineage>
</organism>
<dbReference type="Pfam" id="PF00126">
    <property type="entry name" value="HTH_1"/>
    <property type="match status" value="1"/>
</dbReference>
<accession>D3PWT0</accession>
<dbReference type="PANTHER" id="PTHR30346:SF0">
    <property type="entry name" value="HCA OPERON TRANSCRIPTIONAL ACTIVATOR HCAR"/>
    <property type="match status" value="1"/>
</dbReference>
<dbReference type="HOGENOM" id="CLU_039613_6_4_11"/>
<evidence type="ECO:0000313" key="6">
    <source>
        <dbReference type="EMBL" id="ADD43302.1"/>
    </source>
</evidence>
<comment type="similarity">
    <text evidence="1">Belongs to the LysR transcriptional regulatory family.</text>
</comment>
<dbReference type="InterPro" id="IPR036388">
    <property type="entry name" value="WH-like_DNA-bd_sf"/>
</dbReference>
<evidence type="ECO:0000256" key="2">
    <source>
        <dbReference type="ARBA" id="ARBA00023015"/>
    </source>
</evidence>
<dbReference type="SUPFAM" id="SSF53850">
    <property type="entry name" value="Periplasmic binding protein-like II"/>
    <property type="match status" value="1"/>
</dbReference>